<reference evidence="1" key="1">
    <citation type="journal article" date="2013" name="J. Plant Res.">
        <title>Effect of fungi and light on seed germination of three Opuntia species from semiarid lands of central Mexico.</title>
        <authorList>
            <person name="Delgado-Sanchez P."/>
            <person name="Jimenez-Bremont J.F."/>
            <person name="Guerrero-Gonzalez Mde L."/>
            <person name="Flores J."/>
        </authorList>
    </citation>
    <scope>NUCLEOTIDE SEQUENCE</scope>
    <source>
        <tissue evidence="1">Cladode</tissue>
    </source>
</reference>
<proteinExistence type="predicted"/>
<sequence>MSNCTGKSLLFPSNLQRHSGLLSNNPASSGQQFLSGFVALLPCSTNVKQSVMLYISVIQSGPGDIAGSGEVVDVSGGGETPFFAWDLAGAGEVVGAAALTPPAEITARIRSAQMSF</sequence>
<reference evidence="1" key="2">
    <citation type="submission" date="2020-07" db="EMBL/GenBank/DDBJ databases">
        <authorList>
            <person name="Vera ALvarez R."/>
            <person name="Arias-Moreno D.M."/>
            <person name="Jimenez-Jacinto V."/>
            <person name="Jimenez-Bremont J.F."/>
            <person name="Swaminathan K."/>
            <person name="Moose S.P."/>
            <person name="Guerrero-Gonzalez M.L."/>
            <person name="Marino-Ramirez L."/>
            <person name="Landsman D."/>
            <person name="Rodriguez-Kessler M."/>
            <person name="Delgado-Sanchez P."/>
        </authorList>
    </citation>
    <scope>NUCLEOTIDE SEQUENCE</scope>
    <source>
        <tissue evidence="1">Cladode</tissue>
    </source>
</reference>
<accession>A0A7C9A033</accession>
<protein>
    <submittedName>
        <fullName evidence="1">Uncharacterized protein</fullName>
    </submittedName>
</protein>
<evidence type="ECO:0000313" key="1">
    <source>
        <dbReference type="EMBL" id="MBA4654857.1"/>
    </source>
</evidence>
<organism evidence="1">
    <name type="scientific">Opuntia streptacantha</name>
    <name type="common">Prickly pear cactus</name>
    <name type="synonym">Opuntia cardona</name>
    <dbReference type="NCBI Taxonomy" id="393608"/>
    <lineage>
        <taxon>Eukaryota</taxon>
        <taxon>Viridiplantae</taxon>
        <taxon>Streptophyta</taxon>
        <taxon>Embryophyta</taxon>
        <taxon>Tracheophyta</taxon>
        <taxon>Spermatophyta</taxon>
        <taxon>Magnoliopsida</taxon>
        <taxon>eudicotyledons</taxon>
        <taxon>Gunneridae</taxon>
        <taxon>Pentapetalae</taxon>
        <taxon>Caryophyllales</taxon>
        <taxon>Cactineae</taxon>
        <taxon>Cactaceae</taxon>
        <taxon>Opuntioideae</taxon>
        <taxon>Opuntia</taxon>
    </lineage>
</organism>
<dbReference type="EMBL" id="GISG01185016">
    <property type="protein sequence ID" value="MBA4654857.1"/>
    <property type="molecule type" value="Transcribed_RNA"/>
</dbReference>
<dbReference type="AlphaFoldDB" id="A0A7C9A033"/>
<name>A0A7C9A033_OPUST</name>